<evidence type="ECO:0000313" key="2">
    <source>
        <dbReference type="Proteomes" id="UP000827976"/>
    </source>
</evidence>
<organism evidence="1 2">
    <name type="scientific">Dioscorea alata</name>
    <name type="common">Purple yam</name>
    <dbReference type="NCBI Taxonomy" id="55571"/>
    <lineage>
        <taxon>Eukaryota</taxon>
        <taxon>Viridiplantae</taxon>
        <taxon>Streptophyta</taxon>
        <taxon>Embryophyta</taxon>
        <taxon>Tracheophyta</taxon>
        <taxon>Spermatophyta</taxon>
        <taxon>Magnoliopsida</taxon>
        <taxon>Liliopsida</taxon>
        <taxon>Dioscoreales</taxon>
        <taxon>Dioscoreaceae</taxon>
        <taxon>Dioscorea</taxon>
    </lineage>
</organism>
<dbReference type="EMBL" id="CM037018">
    <property type="protein sequence ID" value="KAH7674388.1"/>
    <property type="molecule type" value="Genomic_DNA"/>
</dbReference>
<protein>
    <submittedName>
        <fullName evidence="1">Aspartic peptidase A1 family protein</fullName>
        <ecNumber evidence="1">3.4.23.12</ecNumber>
    </submittedName>
</protein>
<accession>A0ACB7VJU2</accession>
<sequence length="453" mass="50654">MKQIKSQVILLLLIIFITKSLSLHLNMIHRDSIHSPTYPGNLTAHDRLLRISHQAKARADYIEATLSYPPSNSSTILSINAWSPIRATSDDFLYITDLTFGTPPPPKPLTTYHLILDTGSRLTWLQSQPCKQCWPQDAPYFDPAKDSTTWKPLPCSHPFCELRLRGWSCENNQCIYLVKYGDGAKTSGVLATDRLGFSSNQGGPEFVNNLVFGCGHENLGFDPPKNFNGLVGLNSKPASLASQMGQRFSYCLSPFISDTQPPNKLRFGDDAIIHDPNVKTISFVKVPNVGHYYLPLIDISIASKRLGFAPGTFVPKKVGKKYEGGFISDSGSSMMMFMKNGPYETIIDGFVNYFKPYKLKRVRQKDFDVCYMRKEGFSSYPTMTFHFENGNDLLVEGENVVFMHPESDYFCVTIAGTEKTNLFGAAQQADYKFSYDLAKGELSYVSADCSKDG</sequence>
<reference evidence="2" key="1">
    <citation type="journal article" date="2022" name="Nat. Commun.">
        <title>Chromosome evolution and the genetic basis of agronomically important traits in greater yam.</title>
        <authorList>
            <person name="Bredeson J.V."/>
            <person name="Lyons J.B."/>
            <person name="Oniyinde I.O."/>
            <person name="Okereke N.R."/>
            <person name="Kolade O."/>
            <person name="Nnabue I."/>
            <person name="Nwadili C.O."/>
            <person name="Hribova E."/>
            <person name="Parker M."/>
            <person name="Nwogha J."/>
            <person name="Shu S."/>
            <person name="Carlson J."/>
            <person name="Kariba R."/>
            <person name="Muthemba S."/>
            <person name="Knop K."/>
            <person name="Barton G.J."/>
            <person name="Sherwood A.V."/>
            <person name="Lopez-Montes A."/>
            <person name="Asiedu R."/>
            <person name="Jamnadass R."/>
            <person name="Muchugi A."/>
            <person name="Goodstein D."/>
            <person name="Egesi C.N."/>
            <person name="Featherston J."/>
            <person name="Asfaw A."/>
            <person name="Simpson G.G."/>
            <person name="Dolezel J."/>
            <person name="Hendre P.S."/>
            <person name="Van Deynze A."/>
            <person name="Kumar P.L."/>
            <person name="Obidiegwu J.E."/>
            <person name="Bhattacharjee R."/>
            <person name="Rokhsar D.S."/>
        </authorList>
    </citation>
    <scope>NUCLEOTIDE SEQUENCE [LARGE SCALE GENOMIC DNA]</scope>
    <source>
        <strain evidence="2">cv. TDa95/00328</strain>
    </source>
</reference>
<keyword evidence="2" id="KW-1185">Reference proteome</keyword>
<proteinExistence type="predicted"/>
<comment type="caution">
    <text evidence="1">The sequence shown here is derived from an EMBL/GenBank/DDBJ whole genome shotgun (WGS) entry which is preliminary data.</text>
</comment>
<dbReference type="EC" id="3.4.23.12" evidence="1"/>
<keyword evidence="1" id="KW-0378">Hydrolase</keyword>
<gene>
    <name evidence="1" type="ORF">IHE45_08G069400</name>
</gene>
<name>A0ACB7VJU2_DIOAL</name>
<evidence type="ECO:0000313" key="1">
    <source>
        <dbReference type="EMBL" id="KAH7674388.1"/>
    </source>
</evidence>
<dbReference type="Proteomes" id="UP000827976">
    <property type="component" value="Chromosome 8"/>
</dbReference>